<dbReference type="SUPFAM" id="SSF56935">
    <property type="entry name" value="Porins"/>
    <property type="match status" value="1"/>
</dbReference>
<proteinExistence type="inferred from homology"/>
<dbReference type="PANTHER" id="PTHR30069:SF51">
    <property type="entry name" value="FERRIENTEROBACTIN RECEPTOR"/>
    <property type="match status" value="1"/>
</dbReference>
<name>A0A212L289_9HYPH</name>
<dbReference type="GO" id="GO:0044718">
    <property type="term" value="P:siderophore transmembrane transport"/>
    <property type="evidence" value="ECO:0007669"/>
    <property type="project" value="TreeGrafter"/>
</dbReference>
<keyword evidence="5" id="KW-0410">Iron transport</keyword>
<evidence type="ECO:0000256" key="17">
    <source>
        <dbReference type="SAM" id="MobiDB-lite"/>
    </source>
</evidence>
<dbReference type="Gene3D" id="2.170.130.10">
    <property type="entry name" value="TonB-dependent receptor, plug domain"/>
    <property type="match status" value="1"/>
</dbReference>
<evidence type="ECO:0000256" key="12">
    <source>
        <dbReference type="ARBA" id="ARBA00023170"/>
    </source>
</evidence>
<feature type="domain" description="TonB-dependent receptor plug" evidence="19">
    <location>
        <begin position="50"/>
        <end position="164"/>
    </location>
</feature>
<keyword evidence="8" id="KW-0408">Iron</keyword>
<sequence length="722" mass="77983">MQPSAAQSAAESGASGNASETGDEASAGDESVLLDPIVVTAEEQLKQMLGVSTITAGDLKKLPVTNDISELVRKMPGVNLTGTSSTGQRGNQRQIDLRGMGPDNTLILIDGKPVMSRNAVKMSRGGDRDSRGDSNWVPVDAIERIEVFRGPAAARYGSGAAGGVVNIITKRPQKLTVTASTLFELPQHGEEGKSFRTSLTVGGPVNDIVSFNLTGSFNRTSPDGLDINSDAVGGTSVVAGREGVRNYDVRGSVKIAPDETNKLTIDGALSRQGNLYAGDSLLSNLTDANAYLKENYGNETNRMTRGALSLQHDGKYDFGTSMSYLQWERTINSRLGEGSTGAIDGQINSDAWKTVRLDNLSAKSEWNLPFELGFEQAATLGAEFRGEFMYDPVSITTATANPIPGTPASAADRDKRTEQLMLGLYGEDNIRVTDDWTLTPGLRFDQSDTFGSNLSPSLNSSYELTPEISIKAGIARAFKAPNLYQLNPNYVYKTRGNGCPPGYSVTDGCYVVGNPDLDAETSINKEIGISYNKEDFLNVGLTYFHNDYKNRIAASTVAVGGTSGTYYYFQWDNTPEAVIQGLEGNLSFPITDTLSWSTNATYMIESKDKTYNQPLSLVPKYTINASLDWQVREDLRLSLSGTYYGEIAGAATNVGTGKAQDDTTREAYGILNFGLTYDVTEHLELSAGVKNILDERLFRTDEGANSYNEPGRSFYLGMNATF</sequence>
<evidence type="ECO:0000256" key="16">
    <source>
        <dbReference type="RuleBase" id="RU003357"/>
    </source>
</evidence>
<dbReference type="GO" id="GO:0038023">
    <property type="term" value="F:signaling receptor activity"/>
    <property type="evidence" value="ECO:0007669"/>
    <property type="project" value="InterPro"/>
</dbReference>
<evidence type="ECO:0000256" key="4">
    <source>
        <dbReference type="ARBA" id="ARBA00022452"/>
    </source>
</evidence>
<dbReference type="InterPro" id="IPR037066">
    <property type="entry name" value="Plug_dom_sf"/>
</dbReference>
<dbReference type="Gene3D" id="2.40.170.20">
    <property type="entry name" value="TonB-dependent receptor, beta-barrel domain"/>
    <property type="match status" value="1"/>
</dbReference>
<dbReference type="PROSITE" id="PS01156">
    <property type="entry name" value="TONB_DEPENDENT_REC_2"/>
    <property type="match status" value="1"/>
</dbReference>
<feature type="short sequence motif" description="TonB C-terminal box" evidence="15">
    <location>
        <begin position="705"/>
        <end position="722"/>
    </location>
</feature>
<evidence type="ECO:0000259" key="19">
    <source>
        <dbReference type="Pfam" id="PF07715"/>
    </source>
</evidence>
<evidence type="ECO:0000256" key="13">
    <source>
        <dbReference type="ARBA" id="ARBA00023237"/>
    </source>
</evidence>
<dbReference type="InterPro" id="IPR010917">
    <property type="entry name" value="TonB_rcpt_CS"/>
</dbReference>
<evidence type="ECO:0000259" key="18">
    <source>
        <dbReference type="Pfam" id="PF00593"/>
    </source>
</evidence>
<dbReference type="InterPro" id="IPR039426">
    <property type="entry name" value="TonB-dep_rcpt-like"/>
</dbReference>
<dbReference type="AlphaFoldDB" id="A0A212L289"/>
<evidence type="ECO:0000256" key="7">
    <source>
        <dbReference type="ARBA" id="ARBA00022729"/>
    </source>
</evidence>
<keyword evidence="7" id="KW-0732">Signal</keyword>
<dbReference type="PROSITE" id="PS52016">
    <property type="entry name" value="TONB_DEPENDENT_REC_3"/>
    <property type="match status" value="1"/>
</dbReference>
<protein>
    <submittedName>
        <fullName evidence="20">Iron-enterobactin outer membrane transporter</fullName>
    </submittedName>
</protein>
<dbReference type="GO" id="GO:0009279">
    <property type="term" value="C:cell outer membrane"/>
    <property type="evidence" value="ECO:0007669"/>
    <property type="project" value="UniProtKB-SubCell"/>
</dbReference>
<keyword evidence="6 14" id="KW-0812">Transmembrane</keyword>
<dbReference type="NCBIfam" id="NF010048">
    <property type="entry name" value="PRK13524.1"/>
    <property type="match status" value="1"/>
</dbReference>
<dbReference type="EMBL" id="FMJD01000002">
    <property type="protein sequence ID" value="SCM71469.1"/>
    <property type="molecule type" value="Genomic_DNA"/>
</dbReference>
<keyword evidence="3 14" id="KW-0813">Transport</keyword>
<evidence type="ECO:0000256" key="6">
    <source>
        <dbReference type="ARBA" id="ARBA00022692"/>
    </source>
</evidence>
<evidence type="ECO:0000256" key="9">
    <source>
        <dbReference type="ARBA" id="ARBA00023065"/>
    </source>
</evidence>
<evidence type="ECO:0000313" key="20">
    <source>
        <dbReference type="EMBL" id="SCM71469.1"/>
    </source>
</evidence>
<feature type="region of interest" description="Disordered" evidence="17">
    <location>
        <begin position="1"/>
        <end position="30"/>
    </location>
</feature>
<evidence type="ECO:0000256" key="14">
    <source>
        <dbReference type="PROSITE-ProRule" id="PRU01360"/>
    </source>
</evidence>
<keyword evidence="11 14" id="KW-0472">Membrane</keyword>
<evidence type="ECO:0000256" key="15">
    <source>
        <dbReference type="PROSITE-ProRule" id="PRU10144"/>
    </source>
</evidence>
<reference evidence="20" key="1">
    <citation type="submission" date="2016-08" db="EMBL/GenBank/DDBJ databases">
        <authorList>
            <person name="Seilhamer J.J."/>
        </authorList>
    </citation>
    <scope>NUCLEOTIDE SEQUENCE</scope>
    <source>
        <strain evidence="20">86</strain>
    </source>
</reference>
<keyword evidence="9" id="KW-0406">Ion transport</keyword>
<dbReference type="GO" id="GO:0015344">
    <property type="term" value="F:siderophore uptake transmembrane transporter activity"/>
    <property type="evidence" value="ECO:0007669"/>
    <property type="project" value="TreeGrafter"/>
</dbReference>
<dbReference type="InterPro" id="IPR000531">
    <property type="entry name" value="Beta-barrel_TonB"/>
</dbReference>
<evidence type="ECO:0000256" key="1">
    <source>
        <dbReference type="ARBA" id="ARBA00004571"/>
    </source>
</evidence>
<comment type="similarity">
    <text evidence="2 14 16">Belongs to the TonB-dependent receptor family.</text>
</comment>
<dbReference type="Pfam" id="PF07715">
    <property type="entry name" value="Plug"/>
    <property type="match status" value="1"/>
</dbReference>
<evidence type="ECO:0000256" key="3">
    <source>
        <dbReference type="ARBA" id="ARBA00022448"/>
    </source>
</evidence>
<dbReference type="NCBIfam" id="TIGR01783">
    <property type="entry name" value="TonB-siderophor"/>
    <property type="match status" value="1"/>
</dbReference>
<dbReference type="InterPro" id="IPR036942">
    <property type="entry name" value="Beta-barrel_TonB_sf"/>
</dbReference>
<dbReference type="NCBIfam" id="NF010051">
    <property type="entry name" value="PRK13528.1"/>
    <property type="match status" value="1"/>
</dbReference>
<gene>
    <name evidence="20" type="primary">fepA</name>
    <name evidence="20" type="ORF">KL86PLE_100221</name>
</gene>
<dbReference type="GO" id="GO:0042931">
    <property type="term" value="F:enterobactin transmembrane transporter activity"/>
    <property type="evidence" value="ECO:0007669"/>
    <property type="project" value="TreeGrafter"/>
</dbReference>
<keyword evidence="10 16" id="KW-0798">TonB box</keyword>
<evidence type="ECO:0000256" key="11">
    <source>
        <dbReference type="ARBA" id="ARBA00023136"/>
    </source>
</evidence>
<keyword evidence="13 14" id="KW-0998">Cell outer membrane</keyword>
<dbReference type="PANTHER" id="PTHR30069">
    <property type="entry name" value="TONB-DEPENDENT OUTER MEMBRANE RECEPTOR"/>
    <property type="match status" value="1"/>
</dbReference>
<comment type="subcellular location">
    <subcellularLocation>
        <location evidence="1 14">Cell outer membrane</location>
        <topology evidence="1 14">Multi-pass membrane protein</topology>
    </subcellularLocation>
</comment>
<evidence type="ECO:0000256" key="8">
    <source>
        <dbReference type="ARBA" id="ARBA00023004"/>
    </source>
</evidence>
<keyword evidence="12" id="KW-0675">Receptor</keyword>
<dbReference type="InterPro" id="IPR010105">
    <property type="entry name" value="TonB_sidphr_rcpt"/>
</dbReference>
<dbReference type="GO" id="GO:0042912">
    <property type="term" value="F:colicin transmembrane transporter activity"/>
    <property type="evidence" value="ECO:0007669"/>
    <property type="project" value="TreeGrafter"/>
</dbReference>
<accession>A0A212L289</accession>
<feature type="compositionally biased region" description="Low complexity" evidence="17">
    <location>
        <begin position="1"/>
        <end position="20"/>
    </location>
</feature>
<feature type="domain" description="TonB-dependent receptor-like beta-barrel" evidence="18">
    <location>
        <begin position="260"/>
        <end position="692"/>
    </location>
</feature>
<dbReference type="CDD" id="cd01347">
    <property type="entry name" value="ligand_gated_channel"/>
    <property type="match status" value="1"/>
</dbReference>
<evidence type="ECO:0000256" key="2">
    <source>
        <dbReference type="ARBA" id="ARBA00009810"/>
    </source>
</evidence>
<evidence type="ECO:0000256" key="5">
    <source>
        <dbReference type="ARBA" id="ARBA00022496"/>
    </source>
</evidence>
<dbReference type="RefSeq" id="WP_288199027.1">
    <property type="nucleotide sequence ID" value="NZ_LT608334.1"/>
</dbReference>
<dbReference type="InterPro" id="IPR058134">
    <property type="entry name" value="PirA/FepA/PfeA"/>
</dbReference>
<keyword evidence="4 14" id="KW-1134">Transmembrane beta strand</keyword>
<dbReference type="InterPro" id="IPR012910">
    <property type="entry name" value="Plug_dom"/>
</dbReference>
<evidence type="ECO:0000256" key="10">
    <source>
        <dbReference type="ARBA" id="ARBA00023077"/>
    </source>
</evidence>
<dbReference type="Pfam" id="PF00593">
    <property type="entry name" value="TonB_dep_Rec_b-barrel"/>
    <property type="match status" value="1"/>
</dbReference>
<organism evidence="20">
    <name type="scientific">uncultured Pleomorphomonas sp</name>
    <dbReference type="NCBI Taxonomy" id="442121"/>
    <lineage>
        <taxon>Bacteria</taxon>
        <taxon>Pseudomonadati</taxon>
        <taxon>Pseudomonadota</taxon>
        <taxon>Alphaproteobacteria</taxon>
        <taxon>Hyphomicrobiales</taxon>
        <taxon>Pleomorphomonadaceae</taxon>
        <taxon>Pleomorphomonas</taxon>
        <taxon>environmental samples</taxon>
    </lineage>
</organism>